<gene>
    <name evidence="2" type="primary">LOC106817376</name>
</gene>
<organism evidence="1 2">
    <name type="scientific">Priapulus caudatus</name>
    <name type="common">Priapulid worm</name>
    <dbReference type="NCBI Taxonomy" id="37621"/>
    <lineage>
        <taxon>Eukaryota</taxon>
        <taxon>Metazoa</taxon>
        <taxon>Ecdysozoa</taxon>
        <taxon>Scalidophora</taxon>
        <taxon>Priapulida</taxon>
        <taxon>Priapulimorpha</taxon>
        <taxon>Priapulimorphida</taxon>
        <taxon>Priapulidae</taxon>
        <taxon>Priapulus</taxon>
    </lineage>
</organism>
<protein>
    <submittedName>
        <fullName evidence="2">Uncharacterized abhydrolase domain-containing protein DDB_G0269086-like</fullName>
    </submittedName>
</protein>
<evidence type="ECO:0000313" key="1">
    <source>
        <dbReference type="Proteomes" id="UP000695022"/>
    </source>
</evidence>
<name>A0ABM1EZA4_PRICU</name>
<keyword evidence="1" id="KW-1185">Reference proteome</keyword>
<dbReference type="RefSeq" id="XP_014677525.1">
    <property type="nucleotide sequence ID" value="XM_014822039.1"/>
</dbReference>
<dbReference type="GeneID" id="106817376"/>
<accession>A0ABM1EZA4</accession>
<proteinExistence type="predicted"/>
<reference evidence="2" key="1">
    <citation type="submission" date="2025-08" db="UniProtKB">
        <authorList>
            <consortium name="RefSeq"/>
        </authorList>
    </citation>
    <scope>IDENTIFICATION</scope>
</reference>
<evidence type="ECO:0000313" key="2">
    <source>
        <dbReference type="RefSeq" id="XP_014677525.1"/>
    </source>
</evidence>
<dbReference type="Proteomes" id="UP000695022">
    <property type="component" value="Unplaced"/>
</dbReference>
<sequence>MATTSLVRARCRHALTTVFPQAVAVADVERAMDLGTEVMDHNHVRVINKDTLNDRLHQVITNRVLPQVTTVDSPDQVTTAGIPAQAITEETRVIMEETRVIMEETRVLMEETRVLMEETRVLMEETRAIMEETRVIMEETRVLMEETRVLMEETRVLMEETRAIMKDQVSGEEIRKHQNMDLRVPFPAALGHPHRKAEKSVMVTTQESR</sequence>